<protein>
    <recommendedName>
        <fullName evidence="5">Signal peptidase I</fullName>
        <ecNumber evidence="5">3.4.21.89</ecNumber>
    </recommendedName>
</protein>
<dbReference type="CDD" id="cd06530">
    <property type="entry name" value="S26_SPase_I"/>
    <property type="match status" value="1"/>
</dbReference>
<evidence type="ECO:0000256" key="4">
    <source>
        <dbReference type="ARBA" id="ARBA00023136"/>
    </source>
</evidence>
<dbReference type="GO" id="GO:0009003">
    <property type="term" value="F:signal peptidase activity"/>
    <property type="evidence" value="ECO:0007669"/>
    <property type="project" value="UniProtKB-EC"/>
</dbReference>
<dbReference type="Gene3D" id="2.10.109.10">
    <property type="entry name" value="Umud Fragment, subunit A"/>
    <property type="match status" value="1"/>
</dbReference>
<dbReference type="InterPro" id="IPR001733">
    <property type="entry name" value="Peptidase_S26B"/>
</dbReference>
<dbReference type="GO" id="GO:0006465">
    <property type="term" value="P:signal peptide processing"/>
    <property type="evidence" value="ECO:0007669"/>
    <property type="project" value="UniProtKB-UniRule"/>
</dbReference>
<comment type="subcellular location">
    <subcellularLocation>
        <location evidence="1">Membrane</location>
    </subcellularLocation>
</comment>
<dbReference type="AlphaFoldDB" id="A0ABD5KRM6"/>
<evidence type="ECO:0000256" key="2">
    <source>
        <dbReference type="ARBA" id="ARBA00022692"/>
    </source>
</evidence>
<dbReference type="SUPFAM" id="SSF51306">
    <property type="entry name" value="LexA/Signal peptidase"/>
    <property type="match status" value="1"/>
</dbReference>
<evidence type="ECO:0000313" key="8">
    <source>
        <dbReference type="Proteomes" id="UP001418804"/>
    </source>
</evidence>
<dbReference type="GO" id="GO:0004252">
    <property type="term" value="F:serine-type endopeptidase activity"/>
    <property type="evidence" value="ECO:0007669"/>
    <property type="project" value="UniProtKB-UniRule"/>
</dbReference>
<comment type="caution">
    <text evidence="7">The sequence shown here is derived from an EMBL/GenBank/DDBJ whole genome shotgun (WGS) entry which is preliminary data.</text>
</comment>
<dbReference type="EMBL" id="JBDIVD010000001">
    <property type="protein sequence ID" value="MEN3153368.1"/>
    <property type="molecule type" value="Genomic_DNA"/>
</dbReference>
<sequence>MIDRNGLLELPAEGTSMYPLIKRGDICRFTSIKHSPLKRGDIVLFESPANKLIAHRLLNCSYVQEEECYIFKGDTNYGVDDLVTQEKIIGKLVVIQKKSVTIQEKNVAAVLWGKLILAFPLLSVLLRRYINYQEWKKAD</sequence>
<accession>A0ABD5KRM6</accession>
<name>A0ABD5KRM6_PRIAR</name>
<evidence type="ECO:0000256" key="1">
    <source>
        <dbReference type="ARBA" id="ARBA00004370"/>
    </source>
</evidence>
<proteinExistence type="predicted"/>
<feature type="transmembrane region" description="Helical" evidence="6">
    <location>
        <begin position="107"/>
        <end position="126"/>
    </location>
</feature>
<reference evidence="7 8" key="1">
    <citation type="submission" date="2024-05" db="EMBL/GenBank/DDBJ databases">
        <title>The mechanism of isolation and screening of efficient mineral weathering bacteria priestia aryabhattai c4-10 with weathered biotite.</title>
        <authorList>
            <person name="Yang S."/>
        </authorList>
    </citation>
    <scope>NUCLEOTIDE SEQUENCE [LARGE SCALE GENOMIC DNA]</scope>
    <source>
        <strain evidence="7 8">C4-10</strain>
    </source>
</reference>
<gene>
    <name evidence="7" type="ORF">ABDD91_11010</name>
</gene>
<keyword evidence="2 6" id="KW-0812">Transmembrane</keyword>
<evidence type="ECO:0000256" key="6">
    <source>
        <dbReference type="SAM" id="Phobius"/>
    </source>
</evidence>
<dbReference type="InterPro" id="IPR036286">
    <property type="entry name" value="LexA/Signal_pep-like_sf"/>
</dbReference>
<evidence type="ECO:0000256" key="3">
    <source>
        <dbReference type="ARBA" id="ARBA00022989"/>
    </source>
</evidence>
<evidence type="ECO:0000313" key="7">
    <source>
        <dbReference type="EMBL" id="MEN3153368.1"/>
    </source>
</evidence>
<evidence type="ECO:0000256" key="5">
    <source>
        <dbReference type="NCBIfam" id="TIGR02228"/>
    </source>
</evidence>
<keyword evidence="3 6" id="KW-1133">Transmembrane helix</keyword>
<dbReference type="GO" id="GO:0016020">
    <property type="term" value="C:membrane"/>
    <property type="evidence" value="ECO:0007669"/>
    <property type="project" value="UniProtKB-SubCell"/>
</dbReference>
<organism evidence="7 8">
    <name type="scientific">Priestia aryabhattai</name>
    <name type="common">Bacillus aryabhattai</name>
    <dbReference type="NCBI Taxonomy" id="412384"/>
    <lineage>
        <taxon>Bacteria</taxon>
        <taxon>Bacillati</taxon>
        <taxon>Bacillota</taxon>
        <taxon>Bacilli</taxon>
        <taxon>Bacillales</taxon>
        <taxon>Bacillaceae</taxon>
        <taxon>Priestia</taxon>
    </lineage>
</organism>
<keyword evidence="4 6" id="KW-0472">Membrane</keyword>
<dbReference type="Proteomes" id="UP001418804">
    <property type="component" value="Unassembled WGS sequence"/>
</dbReference>
<dbReference type="EC" id="3.4.21.89" evidence="5"/>
<dbReference type="InterPro" id="IPR019533">
    <property type="entry name" value="Peptidase_S26"/>
</dbReference>
<keyword evidence="7" id="KW-0378">Hydrolase</keyword>
<reference evidence="7 8" key="2">
    <citation type="submission" date="2024-05" db="EMBL/GenBank/DDBJ databases">
        <authorList>
            <person name="Zheng X."/>
        </authorList>
    </citation>
    <scope>NUCLEOTIDE SEQUENCE [LARGE SCALE GENOMIC DNA]</scope>
    <source>
        <strain evidence="7 8">C4-10</strain>
    </source>
</reference>
<dbReference type="NCBIfam" id="TIGR02228">
    <property type="entry name" value="sigpep_I_arch"/>
    <property type="match status" value="1"/>
</dbReference>
<dbReference type="RefSeq" id="WP_189643461.1">
    <property type="nucleotide sequence ID" value="NZ_JAQQBN010000001.1"/>
</dbReference>